<dbReference type="RefSeq" id="WP_135837867.1">
    <property type="nucleotide sequence ID" value="NZ_SRRO01000001.1"/>
</dbReference>
<dbReference type="GO" id="GO:0005886">
    <property type="term" value="C:plasma membrane"/>
    <property type="evidence" value="ECO:0007669"/>
    <property type="project" value="TreeGrafter"/>
</dbReference>
<comment type="caution">
    <text evidence="2">The sequence shown here is derived from an EMBL/GenBank/DDBJ whole genome shotgun (WGS) entry which is preliminary data.</text>
</comment>
<feature type="domain" description="Mycothiol-dependent maleylpyruvate isomerase metal-binding" evidence="1">
    <location>
        <begin position="13"/>
        <end position="131"/>
    </location>
</feature>
<dbReference type="OrthoDB" id="3671213at2"/>
<evidence type="ECO:0000259" key="1">
    <source>
        <dbReference type="Pfam" id="PF11716"/>
    </source>
</evidence>
<protein>
    <submittedName>
        <fullName evidence="2">Maleylpyruvate isomerase family mycothiol-dependent enzyme</fullName>
    </submittedName>
</protein>
<dbReference type="GO" id="GO:0016853">
    <property type="term" value="F:isomerase activity"/>
    <property type="evidence" value="ECO:0007669"/>
    <property type="project" value="UniProtKB-KW"/>
</dbReference>
<dbReference type="PANTHER" id="PTHR40758:SF1">
    <property type="entry name" value="CONSERVED PROTEIN"/>
    <property type="match status" value="1"/>
</dbReference>
<reference evidence="2 3" key="1">
    <citation type="submission" date="2019-04" db="EMBL/GenBank/DDBJ databases">
        <title>Three New Species of Nocardioides, Nocardioides euryhalodurans sp. nov., Nocardioides seonyuensis sp. nov. and Nocardioides eburneoflavus sp. nov. Isolated from Soil.</title>
        <authorList>
            <person name="Roh S.G."/>
            <person name="Lee C."/>
            <person name="Kim M.-K."/>
            <person name="Kim S.B."/>
        </authorList>
    </citation>
    <scope>NUCLEOTIDE SEQUENCE [LARGE SCALE GENOMIC DNA]</scope>
    <source>
        <strain evidence="2 3">MMS17-SY213</strain>
    </source>
</reference>
<accession>A0A4Z1CM39</accession>
<keyword evidence="3" id="KW-1185">Reference proteome</keyword>
<keyword evidence="2" id="KW-0670">Pyruvate</keyword>
<keyword evidence="2" id="KW-0413">Isomerase</keyword>
<dbReference type="AlphaFoldDB" id="A0A4Z1CM39"/>
<dbReference type="Gene3D" id="1.20.120.450">
    <property type="entry name" value="dinb family like domain"/>
    <property type="match status" value="1"/>
</dbReference>
<name>A0A4Z1CM39_9ACTN</name>
<dbReference type="InterPro" id="IPR034660">
    <property type="entry name" value="DinB/YfiT-like"/>
</dbReference>
<dbReference type="InterPro" id="IPR024344">
    <property type="entry name" value="MDMPI_metal-binding"/>
</dbReference>
<dbReference type="Proteomes" id="UP000297496">
    <property type="component" value="Unassembled WGS sequence"/>
</dbReference>
<evidence type="ECO:0000313" key="2">
    <source>
        <dbReference type="EMBL" id="TGN63329.1"/>
    </source>
</evidence>
<dbReference type="SUPFAM" id="SSF109854">
    <property type="entry name" value="DinB/YfiT-like putative metalloenzymes"/>
    <property type="match status" value="1"/>
</dbReference>
<dbReference type="GO" id="GO:0046872">
    <property type="term" value="F:metal ion binding"/>
    <property type="evidence" value="ECO:0007669"/>
    <property type="project" value="InterPro"/>
</dbReference>
<proteinExistence type="predicted"/>
<dbReference type="NCBIfam" id="TIGR03083">
    <property type="entry name" value="maleylpyruvate isomerase family mycothiol-dependent enzyme"/>
    <property type="match status" value="1"/>
</dbReference>
<gene>
    <name evidence="2" type="ORF">EXE59_04740</name>
</gene>
<organism evidence="2 3">
    <name type="scientific">Nocardioides eburneiflavus</name>
    <dbReference type="NCBI Taxonomy" id="2518372"/>
    <lineage>
        <taxon>Bacteria</taxon>
        <taxon>Bacillati</taxon>
        <taxon>Actinomycetota</taxon>
        <taxon>Actinomycetes</taxon>
        <taxon>Propionibacteriales</taxon>
        <taxon>Nocardioidaceae</taxon>
        <taxon>Nocardioides</taxon>
    </lineage>
</organism>
<sequence>MRDEVGGADWLALLRTHTARFAAVVASADPDAPVTHCPGWSVRDLVVHLGGVHQWAAHAVTAGTPDLQPTPPAPDEPDLAAWYAAQAAHLLDVLASTPPDAPAWTLDAADRTAGSWRRRQVHEVAMHTWDAEEAAGAPTAYDPALAWDGVLEVAEVLYPRQVRLGRVDPLAAAVRLVATDVPGDVTIGSGTEVEVRDRAEVLLRLLWHRADTSTLDPQAAELLSGALAP</sequence>
<dbReference type="Pfam" id="PF11716">
    <property type="entry name" value="MDMPI_N"/>
    <property type="match status" value="1"/>
</dbReference>
<dbReference type="InterPro" id="IPR017517">
    <property type="entry name" value="Maleyloyr_isom"/>
</dbReference>
<evidence type="ECO:0000313" key="3">
    <source>
        <dbReference type="Proteomes" id="UP000297496"/>
    </source>
</evidence>
<dbReference type="EMBL" id="SRRO01000001">
    <property type="protein sequence ID" value="TGN63329.1"/>
    <property type="molecule type" value="Genomic_DNA"/>
</dbReference>
<dbReference type="PANTHER" id="PTHR40758">
    <property type="entry name" value="CONSERVED PROTEIN"/>
    <property type="match status" value="1"/>
</dbReference>